<feature type="compositionally biased region" description="Basic residues" evidence="1">
    <location>
        <begin position="187"/>
        <end position="206"/>
    </location>
</feature>
<dbReference type="EMBL" id="HG994593">
    <property type="protein sequence ID" value="CAF2835353.1"/>
    <property type="molecule type" value="Genomic_DNA"/>
</dbReference>
<feature type="region of interest" description="Disordered" evidence="1">
    <location>
        <begin position="175"/>
        <end position="206"/>
    </location>
</feature>
<reference evidence="2" key="1">
    <citation type="submission" date="2021-02" db="EMBL/GenBank/DDBJ databases">
        <authorList>
            <person name="Bekaert M."/>
        </authorList>
    </citation>
    <scope>NUCLEOTIDE SEQUENCE</scope>
    <source>
        <strain evidence="2">IoA-00</strain>
    </source>
</reference>
<evidence type="ECO:0000313" key="3">
    <source>
        <dbReference type="Proteomes" id="UP000675881"/>
    </source>
</evidence>
<keyword evidence="3" id="KW-1185">Reference proteome</keyword>
<evidence type="ECO:0000313" key="2">
    <source>
        <dbReference type="EMBL" id="CAF2835353.1"/>
    </source>
</evidence>
<sequence length="320" mass="35898">MKVSSSQLTVEPSAIFLSEVLHPYDSGKNTVLPSGSGSDEEIPKYEIVGLSCPSLFWQYIDIILVFIPRNRDQRPQAEDVISKNYSLEEGLLSKGMRSHKIAFDTKFSGPTTSEIKGLLDEDMETEVFWCDDQRLLNRGIATAGEAFTISSLSRNSETGQCEQCSDSSISIEETKWTLTERGSKPNSSRKQKSKIRQRNHQQKKNVKMLDRGEYGIQGIYKQKVLVDNYLDSLSTASTLVLSRLADVFNLIVGGEVSLVDFARGLIDGDREKRTYAVACLDIHKAFNSVGHHSMWPVCQRFEVTLIVKDTSASSILDRLW</sequence>
<gene>
    <name evidence="2" type="ORF">LSAA_4779</name>
</gene>
<accession>A0A7R8CM77</accession>
<dbReference type="AlphaFoldDB" id="A0A7R8CM77"/>
<evidence type="ECO:0000256" key="1">
    <source>
        <dbReference type="SAM" id="MobiDB-lite"/>
    </source>
</evidence>
<name>A0A7R8CM77_LEPSM</name>
<dbReference type="Proteomes" id="UP000675881">
    <property type="component" value="Chromosome 14"/>
</dbReference>
<proteinExistence type="predicted"/>
<organism evidence="2 3">
    <name type="scientific">Lepeophtheirus salmonis</name>
    <name type="common">Salmon louse</name>
    <name type="synonym">Caligus salmonis</name>
    <dbReference type="NCBI Taxonomy" id="72036"/>
    <lineage>
        <taxon>Eukaryota</taxon>
        <taxon>Metazoa</taxon>
        <taxon>Ecdysozoa</taxon>
        <taxon>Arthropoda</taxon>
        <taxon>Crustacea</taxon>
        <taxon>Multicrustacea</taxon>
        <taxon>Hexanauplia</taxon>
        <taxon>Copepoda</taxon>
        <taxon>Siphonostomatoida</taxon>
        <taxon>Caligidae</taxon>
        <taxon>Lepeophtheirus</taxon>
    </lineage>
</organism>
<protein>
    <submittedName>
        <fullName evidence="2">(salmon louse) hypothetical protein</fullName>
    </submittedName>
</protein>